<dbReference type="AlphaFoldDB" id="A0AAQ1SU55"/>
<keyword evidence="1" id="KW-0472">Membrane</keyword>
<dbReference type="Proteomes" id="UP000294335">
    <property type="component" value="Unassembled WGS sequence"/>
</dbReference>
<organism evidence="2 3">
    <name type="scientific">Pseudomonas inefficax</name>
    <dbReference type="NCBI Taxonomy" id="2078786"/>
    <lineage>
        <taxon>Bacteria</taxon>
        <taxon>Pseudomonadati</taxon>
        <taxon>Pseudomonadota</taxon>
        <taxon>Gammaproteobacteria</taxon>
        <taxon>Pseudomonadales</taxon>
        <taxon>Pseudomonadaceae</taxon>
        <taxon>Pseudomonas</taxon>
    </lineage>
</organism>
<proteinExistence type="predicted"/>
<sequence length="56" mass="6180">MPPVGRFTREMNDLGDADSYLPAGAFNVIAPRAFPQNIWTFNLIGITGMLMGLFFS</sequence>
<evidence type="ECO:0000256" key="1">
    <source>
        <dbReference type="SAM" id="Phobius"/>
    </source>
</evidence>
<gene>
    <name evidence="2" type="ORF">JV551A3_V1_1520028</name>
</gene>
<keyword evidence="3" id="KW-1185">Reference proteome</keyword>
<evidence type="ECO:0000313" key="3">
    <source>
        <dbReference type="Proteomes" id="UP000294335"/>
    </source>
</evidence>
<reference evidence="2 3" key="1">
    <citation type="submission" date="2018-02" db="EMBL/GenBank/DDBJ databases">
        <authorList>
            <person name="Dubost A."/>
        </authorList>
    </citation>
    <scope>NUCLEOTIDE SEQUENCE [LARGE SCALE GENOMIC DNA]</scope>
    <source>
        <strain evidence="3">JV551A3</strain>
    </source>
</reference>
<evidence type="ECO:0000313" key="2">
    <source>
        <dbReference type="EMBL" id="SPO61755.1"/>
    </source>
</evidence>
<keyword evidence="1" id="KW-0812">Transmembrane</keyword>
<feature type="transmembrane region" description="Helical" evidence="1">
    <location>
        <begin position="38"/>
        <end position="55"/>
    </location>
</feature>
<keyword evidence="1" id="KW-1133">Transmembrane helix</keyword>
<protein>
    <submittedName>
        <fullName evidence="2">Uncharacterized protein</fullName>
    </submittedName>
</protein>
<accession>A0AAQ1SU55</accession>
<comment type="caution">
    <text evidence="2">The sequence shown here is derived from an EMBL/GenBank/DDBJ whole genome shotgun (WGS) entry which is preliminary data.</text>
</comment>
<name>A0AAQ1SU55_9PSED</name>
<dbReference type="EMBL" id="OPYN01000152">
    <property type="protein sequence ID" value="SPO61755.1"/>
    <property type="molecule type" value="Genomic_DNA"/>
</dbReference>